<dbReference type="Proteomes" id="UP001162164">
    <property type="component" value="Unassembled WGS sequence"/>
</dbReference>
<dbReference type="InterPro" id="IPR013762">
    <property type="entry name" value="Integrase-like_cat_sf"/>
</dbReference>
<keyword evidence="4" id="KW-1185">Reference proteome</keyword>
<organism evidence="3 4">
    <name type="scientific">Molorchus minor</name>
    <dbReference type="NCBI Taxonomy" id="1323400"/>
    <lineage>
        <taxon>Eukaryota</taxon>
        <taxon>Metazoa</taxon>
        <taxon>Ecdysozoa</taxon>
        <taxon>Arthropoda</taxon>
        <taxon>Hexapoda</taxon>
        <taxon>Insecta</taxon>
        <taxon>Pterygota</taxon>
        <taxon>Neoptera</taxon>
        <taxon>Endopterygota</taxon>
        <taxon>Coleoptera</taxon>
        <taxon>Polyphaga</taxon>
        <taxon>Cucujiformia</taxon>
        <taxon>Chrysomeloidea</taxon>
        <taxon>Cerambycidae</taxon>
        <taxon>Lamiinae</taxon>
        <taxon>Monochamini</taxon>
        <taxon>Molorchus</taxon>
    </lineage>
</organism>
<evidence type="ECO:0000313" key="3">
    <source>
        <dbReference type="EMBL" id="KAJ8967578.1"/>
    </source>
</evidence>
<feature type="signal peptide" evidence="2">
    <location>
        <begin position="1"/>
        <end position="16"/>
    </location>
</feature>
<dbReference type="Gene3D" id="1.10.443.10">
    <property type="entry name" value="Intergrase catalytic core"/>
    <property type="match status" value="1"/>
</dbReference>
<keyword evidence="2" id="KW-0732">Signal</keyword>
<accession>A0ABQ9IW45</accession>
<keyword evidence="1" id="KW-0233">DNA recombination</keyword>
<dbReference type="EMBL" id="JAPWTJ010002172">
    <property type="protein sequence ID" value="KAJ8967578.1"/>
    <property type="molecule type" value="Genomic_DNA"/>
</dbReference>
<dbReference type="InterPro" id="IPR011010">
    <property type="entry name" value="DNA_brk_join_enz"/>
</dbReference>
<evidence type="ECO:0000256" key="2">
    <source>
        <dbReference type="SAM" id="SignalP"/>
    </source>
</evidence>
<proteinExistence type="predicted"/>
<reference evidence="3" key="1">
    <citation type="journal article" date="2023" name="Insect Mol. Biol.">
        <title>Genome sequencing provides insights into the evolution of gene families encoding plant cell wall-degrading enzymes in longhorned beetles.</title>
        <authorList>
            <person name="Shin N.R."/>
            <person name="Okamura Y."/>
            <person name="Kirsch R."/>
            <person name="Pauchet Y."/>
        </authorList>
    </citation>
    <scope>NUCLEOTIDE SEQUENCE</scope>
    <source>
        <strain evidence="3">MMC_N1</strain>
    </source>
</reference>
<evidence type="ECO:0000256" key="1">
    <source>
        <dbReference type="ARBA" id="ARBA00023172"/>
    </source>
</evidence>
<dbReference type="SUPFAM" id="SSF56349">
    <property type="entry name" value="DNA breaking-rejoining enzymes"/>
    <property type="match status" value="1"/>
</dbReference>
<protein>
    <submittedName>
        <fullName evidence="3">Uncharacterized protein</fullName>
    </submittedName>
</protein>
<comment type="caution">
    <text evidence="3">The sequence shown here is derived from an EMBL/GenBank/DDBJ whole genome shotgun (WGS) entry which is preliminary data.</text>
</comment>
<feature type="chain" id="PRO_5046577438" evidence="2">
    <location>
        <begin position="17"/>
        <end position="182"/>
    </location>
</feature>
<gene>
    <name evidence="3" type="ORF">NQ317_016074</name>
</gene>
<sequence>MVKVVLILGISGACRCEELTKTTPDDLEDKDSILIVKVSDAKNEYTVFTVSILDYIDIYRKYAALRPSYAIPVVDCFFNCRNKLLEIKMPSSIAKYLKLPNFVAYTGHCFRRTIATLLRNAGAIYDQVLTSTAIASTSKTDSFPTSTPISRAASNLSGLGINIGWCTGCTINVNIVNLNKIR</sequence>
<evidence type="ECO:0000313" key="4">
    <source>
        <dbReference type="Proteomes" id="UP001162164"/>
    </source>
</evidence>
<name>A0ABQ9IW45_9CUCU</name>